<feature type="transmembrane region" description="Helical" evidence="6">
    <location>
        <begin position="416"/>
        <end position="441"/>
    </location>
</feature>
<evidence type="ECO:0000256" key="3">
    <source>
        <dbReference type="ARBA" id="ARBA00022692"/>
    </source>
</evidence>
<proteinExistence type="predicted"/>
<dbReference type="InterPro" id="IPR003838">
    <property type="entry name" value="ABC3_permease_C"/>
</dbReference>
<feature type="transmembrane region" description="Helical" evidence="6">
    <location>
        <begin position="160"/>
        <end position="186"/>
    </location>
</feature>
<organism evidence="8 9">
    <name type="scientific">Serinibacter salmoneus</name>
    <dbReference type="NCBI Taxonomy" id="556530"/>
    <lineage>
        <taxon>Bacteria</taxon>
        <taxon>Bacillati</taxon>
        <taxon>Actinomycetota</taxon>
        <taxon>Actinomycetes</taxon>
        <taxon>Micrococcales</taxon>
        <taxon>Beutenbergiaceae</taxon>
        <taxon>Serinibacter</taxon>
    </lineage>
</organism>
<feature type="transmembrane region" description="Helical" evidence="6">
    <location>
        <begin position="233"/>
        <end position="256"/>
    </location>
</feature>
<comment type="subcellular location">
    <subcellularLocation>
        <location evidence="1">Cell membrane</location>
        <topology evidence="1">Multi-pass membrane protein</topology>
    </subcellularLocation>
</comment>
<keyword evidence="4 6" id="KW-1133">Transmembrane helix</keyword>
<protein>
    <recommendedName>
        <fullName evidence="7">ABC3 transporter permease C-terminal domain-containing protein</fullName>
    </recommendedName>
</protein>
<evidence type="ECO:0000256" key="5">
    <source>
        <dbReference type="ARBA" id="ARBA00023136"/>
    </source>
</evidence>
<dbReference type="Proteomes" id="UP000224915">
    <property type="component" value="Unassembled WGS sequence"/>
</dbReference>
<evidence type="ECO:0000313" key="9">
    <source>
        <dbReference type="Proteomes" id="UP000224915"/>
    </source>
</evidence>
<keyword evidence="5 6" id="KW-0472">Membrane</keyword>
<evidence type="ECO:0000313" key="8">
    <source>
        <dbReference type="EMBL" id="PFG20898.1"/>
    </source>
</evidence>
<keyword evidence="9" id="KW-1185">Reference proteome</keyword>
<feature type="domain" description="ABC3 transporter permease C-terminal" evidence="7">
    <location>
        <begin position="90"/>
        <end position="190"/>
    </location>
</feature>
<dbReference type="AlphaFoldDB" id="A0A2A9D2F3"/>
<keyword evidence="3 6" id="KW-0812">Transmembrane</keyword>
<feature type="transmembrane region" description="Helical" evidence="6">
    <location>
        <begin position="330"/>
        <end position="349"/>
    </location>
</feature>
<evidence type="ECO:0000256" key="2">
    <source>
        <dbReference type="ARBA" id="ARBA00022475"/>
    </source>
</evidence>
<keyword evidence="2" id="KW-1003">Cell membrane</keyword>
<feature type="transmembrane region" description="Helical" evidence="6">
    <location>
        <begin position="207"/>
        <end position="227"/>
    </location>
</feature>
<dbReference type="EMBL" id="PDJD01000001">
    <property type="protein sequence ID" value="PFG20898.1"/>
    <property type="molecule type" value="Genomic_DNA"/>
</dbReference>
<evidence type="ECO:0000256" key="1">
    <source>
        <dbReference type="ARBA" id="ARBA00004651"/>
    </source>
</evidence>
<accession>A0A2A9D2F3</accession>
<dbReference type="OrthoDB" id="5118998at2"/>
<feature type="transmembrane region" description="Helical" evidence="6">
    <location>
        <begin position="21"/>
        <end position="50"/>
    </location>
</feature>
<name>A0A2A9D2F3_9MICO</name>
<feature type="transmembrane region" description="Helical" evidence="6">
    <location>
        <begin position="286"/>
        <end position="310"/>
    </location>
</feature>
<feature type="transmembrane region" description="Helical" evidence="6">
    <location>
        <begin position="70"/>
        <end position="95"/>
    </location>
</feature>
<evidence type="ECO:0000259" key="7">
    <source>
        <dbReference type="Pfam" id="PF02687"/>
    </source>
</evidence>
<dbReference type="RefSeq" id="WP_098469811.1">
    <property type="nucleotide sequence ID" value="NZ_PDJD01000001.1"/>
</dbReference>
<dbReference type="GO" id="GO:0005886">
    <property type="term" value="C:plasma membrane"/>
    <property type="evidence" value="ECO:0007669"/>
    <property type="project" value="UniProtKB-SubCell"/>
</dbReference>
<feature type="transmembrane region" description="Helical" evidence="6">
    <location>
        <begin position="115"/>
        <end position="140"/>
    </location>
</feature>
<feature type="transmembrane region" description="Helical" evidence="6">
    <location>
        <begin position="382"/>
        <end position="410"/>
    </location>
</feature>
<reference evidence="8 9" key="1">
    <citation type="submission" date="2017-10" db="EMBL/GenBank/DDBJ databases">
        <title>Sequencing the genomes of 1000 actinobacteria strains.</title>
        <authorList>
            <person name="Klenk H.-P."/>
        </authorList>
    </citation>
    <scope>NUCLEOTIDE SEQUENCE [LARGE SCALE GENOMIC DNA]</scope>
    <source>
        <strain evidence="8 9">DSM 21801</strain>
    </source>
</reference>
<dbReference type="Pfam" id="PF02687">
    <property type="entry name" value="FtsX"/>
    <property type="match status" value="1"/>
</dbReference>
<evidence type="ECO:0000256" key="6">
    <source>
        <dbReference type="SAM" id="Phobius"/>
    </source>
</evidence>
<sequence length="449" mass="44829">MTTLRLWLLLRRRSRTDLRDPARLTGALAVLALAVTTAIALLVTAGSLAFIERARAGVAVGSYAVELYPFLAALALVLLAVPLMTLGSAATKLAVSRRDSRLAALRLAGATTGQVTALTLLDAVFQALVGAVLGIAGYLALVPLAAQVRFQDRALAPGELWLGTGGTAVAAGVVLVIVLLAALAGLRRVAITPLGVAQRVTPPALRWARALTAVGAVSAAIAVGALSDLGATVLFGSIVAVIGVGMATVNVTGPWLMGLIGRIGVRAACTPAALLAARRVVDDPKAAWRAVGGVSLATFVAVVTAVTAVVTPEAAHDAAGITLVTDLRTGALLTLVLVGVLAAVTTGVVQAGRVIDARATTRSLVLAGADGRVLDRARLAEVALPLAVSVALATGMAGALVLPFLGIGLFVQPAAIAQIAVSVLGSCALVLAGAASAHLVARGTSATTG</sequence>
<comment type="caution">
    <text evidence="8">The sequence shown here is derived from an EMBL/GenBank/DDBJ whole genome shotgun (WGS) entry which is preliminary data.</text>
</comment>
<evidence type="ECO:0000256" key="4">
    <source>
        <dbReference type="ARBA" id="ARBA00022989"/>
    </source>
</evidence>
<gene>
    <name evidence="8" type="ORF">ATL40_2514</name>
</gene>